<dbReference type="InterPro" id="IPR041588">
    <property type="entry name" value="Integrase_H2C2"/>
</dbReference>
<proteinExistence type="predicted"/>
<dbReference type="PANTHER" id="PTHR37984">
    <property type="entry name" value="PROTEIN CBG26694"/>
    <property type="match status" value="1"/>
</dbReference>
<name>A0ABR1E616_NECAM</name>
<dbReference type="InterPro" id="IPR050951">
    <property type="entry name" value="Retrovirus_Pol_polyprotein"/>
</dbReference>
<dbReference type="PANTHER" id="PTHR37984:SF5">
    <property type="entry name" value="PROTEIN NYNRIN-LIKE"/>
    <property type="match status" value="1"/>
</dbReference>
<sequence length="228" mass="24805">MTRMTMLARGYVYWTNIHRDIEETVRHCRNCQEAAKMPKKTVLISWTSEKKPLDRIHIDYAGPLNECGENWDNGVADDADHSCMRPGEYKRLLATGWGKSGENYAKPATKMIELQYDKALEDKTVTKIKNCASSSSSAIGENFWSKEVTATNNIGEDGIEKIAYDGATKVGCAIDFGAACPKLGKLYIMSPAIDDVIYEAGNEACAKCASTGTTPVCSPIGGLCVAAS</sequence>
<dbReference type="EC" id="2.7.7.49" evidence="1"/>
<dbReference type="Gene3D" id="3.40.33.10">
    <property type="entry name" value="CAP"/>
    <property type="match status" value="1"/>
</dbReference>
<dbReference type="InterPro" id="IPR035940">
    <property type="entry name" value="CAP_sf"/>
</dbReference>
<dbReference type="Proteomes" id="UP001303046">
    <property type="component" value="Unassembled WGS sequence"/>
</dbReference>
<comment type="caution">
    <text evidence="3">The sequence shown here is derived from an EMBL/GenBank/DDBJ whole genome shotgun (WGS) entry which is preliminary data.</text>
</comment>
<organism evidence="3 4">
    <name type="scientific">Necator americanus</name>
    <name type="common">Human hookworm</name>
    <dbReference type="NCBI Taxonomy" id="51031"/>
    <lineage>
        <taxon>Eukaryota</taxon>
        <taxon>Metazoa</taxon>
        <taxon>Ecdysozoa</taxon>
        <taxon>Nematoda</taxon>
        <taxon>Chromadorea</taxon>
        <taxon>Rhabditida</taxon>
        <taxon>Rhabditina</taxon>
        <taxon>Rhabditomorpha</taxon>
        <taxon>Strongyloidea</taxon>
        <taxon>Ancylostomatidae</taxon>
        <taxon>Bunostominae</taxon>
        <taxon>Necator</taxon>
    </lineage>
</organism>
<reference evidence="3 4" key="1">
    <citation type="submission" date="2023-08" db="EMBL/GenBank/DDBJ databases">
        <title>A Necator americanus chromosomal reference genome.</title>
        <authorList>
            <person name="Ilik V."/>
            <person name="Petrzelkova K.J."/>
            <person name="Pardy F."/>
            <person name="Fuh T."/>
            <person name="Niatou-Singa F.S."/>
            <person name="Gouil Q."/>
            <person name="Baker L."/>
            <person name="Ritchie M.E."/>
            <person name="Jex A.R."/>
            <person name="Gazzola D."/>
            <person name="Li H."/>
            <person name="Toshio Fujiwara R."/>
            <person name="Zhan B."/>
            <person name="Aroian R.V."/>
            <person name="Pafco B."/>
            <person name="Schwarz E.M."/>
        </authorList>
    </citation>
    <scope>NUCLEOTIDE SEQUENCE [LARGE SCALE GENOMIC DNA]</scope>
    <source>
        <strain evidence="3 4">Aroian</strain>
        <tissue evidence="3">Whole animal</tissue>
    </source>
</reference>
<evidence type="ECO:0000313" key="4">
    <source>
        <dbReference type="Proteomes" id="UP001303046"/>
    </source>
</evidence>
<dbReference type="SUPFAM" id="SSF55797">
    <property type="entry name" value="PR-1-like"/>
    <property type="match status" value="1"/>
</dbReference>
<gene>
    <name evidence="3" type="primary">Necator_chrV.g20552</name>
    <name evidence="3" type="ORF">RB195_015759</name>
</gene>
<evidence type="ECO:0000256" key="1">
    <source>
        <dbReference type="ARBA" id="ARBA00012493"/>
    </source>
</evidence>
<dbReference type="Pfam" id="PF17921">
    <property type="entry name" value="Integrase_H2C2"/>
    <property type="match status" value="1"/>
</dbReference>
<keyword evidence="4" id="KW-1185">Reference proteome</keyword>
<evidence type="ECO:0000313" key="3">
    <source>
        <dbReference type="EMBL" id="KAK6758132.1"/>
    </source>
</evidence>
<accession>A0ABR1E616</accession>
<evidence type="ECO:0000259" key="2">
    <source>
        <dbReference type="Pfam" id="PF17921"/>
    </source>
</evidence>
<protein>
    <recommendedName>
        <fullName evidence="1">RNA-directed DNA polymerase</fullName>
        <ecNumber evidence="1">2.7.7.49</ecNumber>
    </recommendedName>
</protein>
<dbReference type="EMBL" id="JAVFWL010000005">
    <property type="protein sequence ID" value="KAK6758132.1"/>
    <property type="molecule type" value="Genomic_DNA"/>
</dbReference>
<feature type="domain" description="Integrase zinc-binding" evidence="2">
    <location>
        <begin position="2"/>
        <end position="34"/>
    </location>
</feature>
<dbReference type="Gene3D" id="1.10.340.70">
    <property type="match status" value="1"/>
</dbReference>